<dbReference type="InterPro" id="IPR013103">
    <property type="entry name" value="RVT_2"/>
</dbReference>
<dbReference type="GO" id="GO:0008233">
    <property type="term" value="F:peptidase activity"/>
    <property type="evidence" value="ECO:0007669"/>
    <property type="project" value="UniProtKB-KW"/>
</dbReference>
<comment type="caution">
    <text evidence="6">The sequence shown here is derived from an EMBL/GenBank/DDBJ whole genome shotgun (WGS) entry which is preliminary data.</text>
</comment>
<dbReference type="Gene3D" id="3.30.420.10">
    <property type="entry name" value="Ribonuclease H-like superfamily/Ribonuclease H"/>
    <property type="match status" value="1"/>
</dbReference>
<organism evidence="6">
    <name type="scientific">Tanacetum cinerariifolium</name>
    <name type="common">Dalmatian daisy</name>
    <name type="synonym">Chrysanthemum cinerariifolium</name>
    <dbReference type="NCBI Taxonomy" id="118510"/>
    <lineage>
        <taxon>Eukaryota</taxon>
        <taxon>Viridiplantae</taxon>
        <taxon>Streptophyta</taxon>
        <taxon>Embryophyta</taxon>
        <taxon>Tracheophyta</taxon>
        <taxon>Spermatophyta</taxon>
        <taxon>Magnoliopsida</taxon>
        <taxon>eudicotyledons</taxon>
        <taxon>Gunneridae</taxon>
        <taxon>Pentapetalae</taxon>
        <taxon>asterids</taxon>
        <taxon>campanulids</taxon>
        <taxon>Asterales</taxon>
        <taxon>Asteraceae</taxon>
        <taxon>Asteroideae</taxon>
        <taxon>Anthemideae</taxon>
        <taxon>Anthemidinae</taxon>
        <taxon>Tanacetum</taxon>
    </lineage>
</organism>
<proteinExistence type="predicted"/>
<feature type="domain" description="Integrase catalytic" evidence="5">
    <location>
        <begin position="281"/>
        <end position="448"/>
    </location>
</feature>
<evidence type="ECO:0000256" key="3">
    <source>
        <dbReference type="ARBA" id="ARBA00022801"/>
    </source>
</evidence>
<keyword evidence="3" id="KW-0378">Hydrolase</keyword>
<evidence type="ECO:0000256" key="1">
    <source>
        <dbReference type="ARBA" id="ARBA00022670"/>
    </source>
</evidence>
<dbReference type="PANTHER" id="PTHR42648">
    <property type="entry name" value="TRANSPOSASE, PUTATIVE-RELATED"/>
    <property type="match status" value="1"/>
</dbReference>
<dbReference type="GO" id="GO:0006508">
    <property type="term" value="P:proteolysis"/>
    <property type="evidence" value="ECO:0007669"/>
    <property type="project" value="UniProtKB-KW"/>
</dbReference>
<dbReference type="InterPro" id="IPR039537">
    <property type="entry name" value="Retrotran_Ty1/copia-like"/>
</dbReference>
<dbReference type="SUPFAM" id="SSF53098">
    <property type="entry name" value="Ribonuclease H-like"/>
    <property type="match status" value="1"/>
</dbReference>
<sequence length="745" mass="84101">MAFLSTVFSPPYLSTNNQLRSSSNLSIKPLFKMVESLFIKFKEDKVKMLSVQDHKGMFQFYEGIHQVKQRLSGVIIIKVKGTWLDSVLNQREKGTQHGLRKRHYLFKHMLRTDDLDAYDSDCDDISSANAVLMANISSYDSYILSEETIHSLRENTDPAKVKQDIDEIETINIELEHNLKAQIQEKVFANTTLKNKLRKLKGKTVIDSVVSKPHATTIAPGMFKLDLEPLALKVLKNKDAHLNYIKHFREHADTLREIVKSARALSPLDSNLDSACKFTATKVVPLKETTTKLVLTPTQGIKVVQIVMWYLDSRCSKHITGNRSQLTNFVNKFLGTVKFGNDQIAKIIDNGTKFVNQTLRSYYEDAGISHETSMTRISQLNGVVKRQNRTLVEVACIIEDLGKLKPKVDVGIFIGYAPAKKAYRIYNRRTRRIMETIHVDFDELTTMASKQSSSGSTLHEMTPGTHIPKVATPDPAVSTGSLSSTSIDQDAPSPSTSHNLQESPSHVIPPKSSSEESSSQTAFLNGILCEEVYVSQPNGFVDPENPNHVYKIKKALYGLKQALRACDPVDTPMMEKSKLYVDLQGKEVDPTRYREMIGSLMYLTATFVDVDHASCQDAKRSTSRSMQLLGDRINHESRTNSSSYRDEKWVLAKERVKISTTNVRLKTTVPQKEETFQVIIDVIKNSTCYKACTNSAEVPEIFMQQFWYTVKKVLGTNSYEFLPPNKKCVVDDDVFWKILDICPGV</sequence>
<dbReference type="Pfam" id="PF07727">
    <property type="entry name" value="RVT_2"/>
    <property type="match status" value="1"/>
</dbReference>
<evidence type="ECO:0000313" key="6">
    <source>
        <dbReference type="EMBL" id="GEU75560.1"/>
    </source>
</evidence>
<name>A0A6L2MPB0_TANCI</name>
<dbReference type="EMBL" id="BKCJ010007105">
    <property type="protein sequence ID" value="GEU75560.1"/>
    <property type="molecule type" value="Genomic_DNA"/>
</dbReference>
<dbReference type="AlphaFoldDB" id="A0A6L2MPB0"/>
<feature type="compositionally biased region" description="Polar residues" evidence="4">
    <location>
        <begin position="478"/>
        <end position="504"/>
    </location>
</feature>
<dbReference type="Pfam" id="PF22936">
    <property type="entry name" value="Pol_BBD"/>
    <property type="match status" value="1"/>
</dbReference>
<gene>
    <name evidence="6" type="ORF">Tci_047538</name>
</gene>
<dbReference type="GO" id="GO:0003676">
    <property type="term" value="F:nucleic acid binding"/>
    <property type="evidence" value="ECO:0007669"/>
    <property type="project" value="InterPro"/>
</dbReference>
<accession>A0A6L2MPB0</accession>
<dbReference type="InterPro" id="IPR001584">
    <property type="entry name" value="Integrase_cat-core"/>
</dbReference>
<dbReference type="GO" id="GO:0015074">
    <property type="term" value="P:DNA integration"/>
    <property type="evidence" value="ECO:0007669"/>
    <property type="project" value="InterPro"/>
</dbReference>
<evidence type="ECO:0000259" key="5">
    <source>
        <dbReference type="PROSITE" id="PS50994"/>
    </source>
</evidence>
<dbReference type="InterPro" id="IPR012337">
    <property type="entry name" value="RNaseH-like_sf"/>
</dbReference>
<dbReference type="GO" id="GO:0046872">
    <property type="term" value="F:metal ion binding"/>
    <property type="evidence" value="ECO:0007669"/>
    <property type="project" value="UniProtKB-KW"/>
</dbReference>
<evidence type="ECO:0000256" key="4">
    <source>
        <dbReference type="SAM" id="MobiDB-lite"/>
    </source>
</evidence>
<dbReference type="PROSITE" id="PS50994">
    <property type="entry name" value="INTEGRASE"/>
    <property type="match status" value="1"/>
</dbReference>
<keyword evidence="2" id="KW-0479">Metal-binding</keyword>
<protein>
    <recommendedName>
        <fullName evidence="5">Integrase catalytic domain-containing protein</fullName>
    </recommendedName>
</protein>
<feature type="region of interest" description="Disordered" evidence="4">
    <location>
        <begin position="448"/>
        <end position="519"/>
    </location>
</feature>
<keyword evidence="1" id="KW-0645">Protease</keyword>
<dbReference type="Pfam" id="PF25597">
    <property type="entry name" value="SH3_retrovirus"/>
    <property type="match status" value="1"/>
</dbReference>
<feature type="compositionally biased region" description="Polar residues" evidence="4">
    <location>
        <begin position="448"/>
        <end position="459"/>
    </location>
</feature>
<reference evidence="6" key="1">
    <citation type="journal article" date="2019" name="Sci. Rep.">
        <title>Draft genome of Tanacetum cinerariifolium, the natural source of mosquito coil.</title>
        <authorList>
            <person name="Yamashiro T."/>
            <person name="Shiraishi A."/>
            <person name="Satake H."/>
            <person name="Nakayama K."/>
        </authorList>
    </citation>
    <scope>NUCLEOTIDE SEQUENCE</scope>
</reference>
<dbReference type="InterPro" id="IPR054722">
    <property type="entry name" value="PolX-like_BBD"/>
</dbReference>
<dbReference type="InterPro" id="IPR036397">
    <property type="entry name" value="RNaseH_sf"/>
</dbReference>
<dbReference type="PANTHER" id="PTHR42648:SF31">
    <property type="entry name" value="RNA-DIRECTED DNA POLYMERASE"/>
    <property type="match status" value="1"/>
</dbReference>
<evidence type="ECO:0000256" key="2">
    <source>
        <dbReference type="ARBA" id="ARBA00022723"/>
    </source>
</evidence>
<dbReference type="InterPro" id="IPR057670">
    <property type="entry name" value="SH3_retrovirus"/>
</dbReference>